<organism evidence="2 3">
    <name type="scientific">Perkinsus olseni</name>
    <name type="common">Perkinsus atlanticus</name>
    <dbReference type="NCBI Taxonomy" id="32597"/>
    <lineage>
        <taxon>Eukaryota</taxon>
        <taxon>Sar</taxon>
        <taxon>Alveolata</taxon>
        <taxon>Perkinsozoa</taxon>
        <taxon>Perkinsea</taxon>
        <taxon>Perkinsida</taxon>
        <taxon>Perkinsidae</taxon>
        <taxon>Perkinsus</taxon>
    </lineage>
</organism>
<sequence>MSLRPSPIIIVAALLTNLPLSLGAAAGPQPNDDDFPPLTGSSMTRGNQAVYCTFKSDDPKRTSHAYLRVSVEKSGLLETKSVICPETKAGGMSFESRFSAIACPVCSRSENLITYVMLRSPNDTRKFQFDTRPPPDTGSDPLKKVGEPAVGLLREKMTALATTVTKLGLPSFHSLVTDDLLSGRPDGKEALAELKGVCGTFKWGMIGEFGSFYGACDTYADSVEAAVNTANRDGWRSHIYGGIKHITRPDPNMKEGAEKESTEKKSPWMSVQSALGDFPLLSVSSLWTKDNTPICYYTAGTTFQEDWASLKVSVGRDYVPRTMSVMCPKIGNQTAFMSKFSDEGRSDNLLLDYRPSRPHDKRKYIFDRPPPEFTGLDPLRKAARPLKSSASPALLHESDLKKLKGGKKTTKALREVCSSVVVAIEEDFLRLTGTTLRVHNKDAHCSFTSGRIMKQDWTSLDLSVGKTTLVQTLTVLCPKADDYNGFMSKFNAEGRPENVLLHHFQTYL</sequence>
<dbReference type="OrthoDB" id="10366443at2759"/>
<feature type="non-terminal residue" evidence="2">
    <location>
        <position position="1"/>
    </location>
</feature>
<accession>A0A7J6L5P8</accession>
<evidence type="ECO:0000313" key="3">
    <source>
        <dbReference type="Proteomes" id="UP000570595"/>
    </source>
</evidence>
<reference evidence="2 3" key="1">
    <citation type="submission" date="2020-04" db="EMBL/GenBank/DDBJ databases">
        <title>Perkinsus olseni comparative genomics.</title>
        <authorList>
            <person name="Bogema D.R."/>
        </authorList>
    </citation>
    <scope>NUCLEOTIDE SEQUENCE [LARGE SCALE GENOMIC DNA]</scope>
    <source>
        <strain evidence="2">ATCC PRA-179</strain>
    </source>
</reference>
<proteinExistence type="predicted"/>
<evidence type="ECO:0000256" key="1">
    <source>
        <dbReference type="SAM" id="SignalP"/>
    </source>
</evidence>
<keyword evidence="1" id="KW-0732">Signal</keyword>
<dbReference type="AlphaFoldDB" id="A0A7J6L5P8"/>
<feature type="chain" id="PRO_5029844624" evidence="1">
    <location>
        <begin position="24"/>
        <end position="508"/>
    </location>
</feature>
<feature type="signal peptide" evidence="1">
    <location>
        <begin position="1"/>
        <end position="23"/>
    </location>
</feature>
<gene>
    <name evidence="2" type="ORF">FOZ61_008232</name>
</gene>
<evidence type="ECO:0000313" key="2">
    <source>
        <dbReference type="EMBL" id="KAF4654497.1"/>
    </source>
</evidence>
<comment type="caution">
    <text evidence="2">The sequence shown here is derived from an EMBL/GenBank/DDBJ whole genome shotgun (WGS) entry which is preliminary data.</text>
</comment>
<dbReference type="Proteomes" id="UP000570595">
    <property type="component" value="Unassembled WGS sequence"/>
</dbReference>
<dbReference type="EMBL" id="JABAHT010000531">
    <property type="protein sequence ID" value="KAF4654497.1"/>
    <property type="molecule type" value="Genomic_DNA"/>
</dbReference>
<protein>
    <submittedName>
        <fullName evidence="2">Uncharacterized protein</fullName>
    </submittedName>
</protein>
<name>A0A7J6L5P8_PEROL</name>